<keyword evidence="1" id="KW-0378">Hydrolase</keyword>
<dbReference type="OrthoDB" id="1600564at2759"/>
<dbReference type="Gene3D" id="3.40.50.1110">
    <property type="entry name" value="SGNH hydrolase"/>
    <property type="match status" value="1"/>
</dbReference>
<organism evidence="3 4">
    <name type="scientific">Pterulicium gracile</name>
    <dbReference type="NCBI Taxonomy" id="1884261"/>
    <lineage>
        <taxon>Eukaryota</taxon>
        <taxon>Fungi</taxon>
        <taxon>Dikarya</taxon>
        <taxon>Basidiomycota</taxon>
        <taxon>Agaricomycotina</taxon>
        <taxon>Agaricomycetes</taxon>
        <taxon>Agaricomycetidae</taxon>
        <taxon>Agaricales</taxon>
        <taxon>Pleurotineae</taxon>
        <taxon>Pterulaceae</taxon>
        <taxon>Pterulicium</taxon>
    </lineage>
</organism>
<dbReference type="InterPro" id="IPR051058">
    <property type="entry name" value="GDSL_Est/Lipase"/>
</dbReference>
<dbReference type="STRING" id="1884261.A0A5C3QJ01"/>
<dbReference type="Proteomes" id="UP000305067">
    <property type="component" value="Unassembled WGS sequence"/>
</dbReference>
<dbReference type="EMBL" id="ML178830">
    <property type="protein sequence ID" value="TFL00209.1"/>
    <property type="molecule type" value="Genomic_DNA"/>
</dbReference>
<dbReference type="InterPro" id="IPR036514">
    <property type="entry name" value="SGNH_hydro_sf"/>
</dbReference>
<keyword evidence="4" id="KW-1185">Reference proteome</keyword>
<evidence type="ECO:0000256" key="1">
    <source>
        <dbReference type="ARBA" id="ARBA00022801"/>
    </source>
</evidence>
<accession>A0A5C3QJ01</accession>
<reference evidence="3 4" key="1">
    <citation type="journal article" date="2019" name="Nat. Ecol. Evol.">
        <title>Megaphylogeny resolves global patterns of mushroom evolution.</title>
        <authorList>
            <person name="Varga T."/>
            <person name="Krizsan K."/>
            <person name="Foldi C."/>
            <person name="Dima B."/>
            <person name="Sanchez-Garcia M."/>
            <person name="Sanchez-Ramirez S."/>
            <person name="Szollosi G.J."/>
            <person name="Szarkandi J.G."/>
            <person name="Papp V."/>
            <person name="Albert L."/>
            <person name="Andreopoulos W."/>
            <person name="Angelini C."/>
            <person name="Antonin V."/>
            <person name="Barry K.W."/>
            <person name="Bougher N.L."/>
            <person name="Buchanan P."/>
            <person name="Buyck B."/>
            <person name="Bense V."/>
            <person name="Catcheside P."/>
            <person name="Chovatia M."/>
            <person name="Cooper J."/>
            <person name="Damon W."/>
            <person name="Desjardin D."/>
            <person name="Finy P."/>
            <person name="Geml J."/>
            <person name="Haridas S."/>
            <person name="Hughes K."/>
            <person name="Justo A."/>
            <person name="Karasinski D."/>
            <person name="Kautmanova I."/>
            <person name="Kiss B."/>
            <person name="Kocsube S."/>
            <person name="Kotiranta H."/>
            <person name="LaButti K.M."/>
            <person name="Lechner B.E."/>
            <person name="Liimatainen K."/>
            <person name="Lipzen A."/>
            <person name="Lukacs Z."/>
            <person name="Mihaltcheva S."/>
            <person name="Morgado L.N."/>
            <person name="Niskanen T."/>
            <person name="Noordeloos M.E."/>
            <person name="Ohm R.A."/>
            <person name="Ortiz-Santana B."/>
            <person name="Ovrebo C."/>
            <person name="Racz N."/>
            <person name="Riley R."/>
            <person name="Savchenko A."/>
            <person name="Shiryaev A."/>
            <person name="Soop K."/>
            <person name="Spirin V."/>
            <person name="Szebenyi C."/>
            <person name="Tomsovsky M."/>
            <person name="Tulloss R.E."/>
            <person name="Uehling J."/>
            <person name="Grigoriev I.V."/>
            <person name="Vagvolgyi C."/>
            <person name="Papp T."/>
            <person name="Martin F.M."/>
            <person name="Miettinen O."/>
            <person name="Hibbett D.S."/>
            <person name="Nagy L.G."/>
        </authorList>
    </citation>
    <scope>NUCLEOTIDE SEQUENCE [LARGE SCALE GENOMIC DNA]</scope>
    <source>
        <strain evidence="3 4">CBS 309.79</strain>
    </source>
</reference>
<dbReference type="PANTHER" id="PTHR45648:SF22">
    <property type="entry name" value="GDSL LIPASE_ACYLHYDROLASE FAMILY PROTEIN (AFU_ORTHOLOGUE AFUA_4G14700)"/>
    <property type="match status" value="1"/>
</dbReference>
<evidence type="ECO:0000313" key="3">
    <source>
        <dbReference type="EMBL" id="TFL00209.1"/>
    </source>
</evidence>
<keyword evidence="2" id="KW-0732">Signal</keyword>
<dbReference type="SUPFAM" id="SSF52266">
    <property type="entry name" value="SGNH hydrolase"/>
    <property type="match status" value="1"/>
</dbReference>
<protein>
    <recommendedName>
        <fullName evidence="5">GDSL lipase/esterase</fullName>
    </recommendedName>
</protein>
<dbReference type="GO" id="GO:0016788">
    <property type="term" value="F:hydrolase activity, acting on ester bonds"/>
    <property type="evidence" value="ECO:0007669"/>
    <property type="project" value="InterPro"/>
</dbReference>
<dbReference type="AlphaFoldDB" id="A0A5C3QJ01"/>
<feature type="signal peptide" evidence="2">
    <location>
        <begin position="1"/>
        <end position="19"/>
    </location>
</feature>
<proteinExistence type="predicted"/>
<name>A0A5C3QJ01_9AGAR</name>
<dbReference type="PANTHER" id="PTHR45648">
    <property type="entry name" value="GDSL LIPASE/ACYLHYDROLASE FAMILY PROTEIN (AFU_ORTHOLOGUE AFUA_4G14700)"/>
    <property type="match status" value="1"/>
</dbReference>
<evidence type="ECO:0000313" key="4">
    <source>
        <dbReference type="Proteomes" id="UP000305067"/>
    </source>
</evidence>
<gene>
    <name evidence="3" type="ORF">BDV98DRAFT_531840</name>
</gene>
<feature type="chain" id="PRO_5022847001" description="GDSL lipase/esterase" evidence="2">
    <location>
        <begin position="20"/>
        <end position="331"/>
    </location>
</feature>
<evidence type="ECO:0008006" key="5">
    <source>
        <dbReference type="Google" id="ProtNLM"/>
    </source>
</evidence>
<sequence length="331" mass="36028">MKFSSLACLLLPAVLPALAELQSRTYLTPPGSFKNLITLGDSYSDVTFSFTGGRQWPRFVEEYINGTLYPFASAGAVCTNNLTDRGPPFLPVMDAQVPMVAAAVQREGVARGLPPSMSADTLVTVWVGSNDLGVLLSSGFVINGTITVAQTAQCAVSVVESMYKLGARNFLFMNVPTLEKSILYGPDGVFYPNFYMTQEHDGMQVNLGIQLLIAQQNYITLSGLGMLAATLDRAHIAYFDSYRLFTDIFRNPSGYLAGTPELVKPAAPCTYPPNVDMMSVVPNCTLVADEELDSYFWHDELHVSEAIAKVIAKNVASVMNGKTNPYTLWLS</sequence>
<dbReference type="InterPro" id="IPR001087">
    <property type="entry name" value="GDSL"/>
</dbReference>
<dbReference type="Pfam" id="PF00657">
    <property type="entry name" value="Lipase_GDSL"/>
    <property type="match status" value="1"/>
</dbReference>
<evidence type="ECO:0000256" key="2">
    <source>
        <dbReference type="SAM" id="SignalP"/>
    </source>
</evidence>